<organism evidence="1 2">
    <name type="scientific">Ecytonucleospora hepatopenaei</name>
    <dbReference type="NCBI Taxonomy" id="646526"/>
    <lineage>
        <taxon>Eukaryota</taxon>
        <taxon>Fungi</taxon>
        <taxon>Fungi incertae sedis</taxon>
        <taxon>Microsporidia</taxon>
        <taxon>Enterocytozoonidae</taxon>
        <taxon>Ecytonucleospora</taxon>
    </lineage>
</organism>
<dbReference type="EMBL" id="MNPJ01000017">
    <property type="protein sequence ID" value="OQS54743.1"/>
    <property type="molecule type" value="Genomic_DNA"/>
</dbReference>
<name>A0A1W0E666_9MICR</name>
<comment type="caution">
    <text evidence="1">The sequence shown here is derived from an EMBL/GenBank/DDBJ whole genome shotgun (WGS) entry which is preliminary data.</text>
</comment>
<accession>A0A1W0E666</accession>
<gene>
    <name evidence="1" type="ORF">EHP00_1722</name>
</gene>
<protein>
    <submittedName>
        <fullName evidence="1">Uncharacterized protein</fullName>
    </submittedName>
</protein>
<keyword evidence="2" id="KW-1185">Reference proteome</keyword>
<reference evidence="1 2" key="1">
    <citation type="journal article" date="2017" name="Environ. Microbiol.">
        <title>Decay of the glycolytic pathway and adaptation to intranuclear parasitism within Enterocytozoonidae microsporidia.</title>
        <authorList>
            <person name="Wiredu Boakye D."/>
            <person name="Jaroenlak P."/>
            <person name="Prachumwat A."/>
            <person name="Williams T.A."/>
            <person name="Bateman K.S."/>
            <person name="Itsathitphaisarn O."/>
            <person name="Sritunyalucksana K."/>
            <person name="Paszkiewicz K.H."/>
            <person name="Moore K.A."/>
            <person name="Stentiford G.D."/>
            <person name="Williams B.A."/>
        </authorList>
    </citation>
    <scope>NUCLEOTIDE SEQUENCE [LARGE SCALE GENOMIC DNA]</scope>
    <source>
        <strain evidence="1 2">TH1</strain>
    </source>
</reference>
<dbReference type="VEuPathDB" id="MicrosporidiaDB:EHP00_1722"/>
<proteinExistence type="predicted"/>
<evidence type="ECO:0000313" key="1">
    <source>
        <dbReference type="EMBL" id="OQS54743.1"/>
    </source>
</evidence>
<dbReference type="AlphaFoldDB" id="A0A1W0E666"/>
<dbReference type="Proteomes" id="UP000192758">
    <property type="component" value="Unassembled WGS sequence"/>
</dbReference>
<evidence type="ECO:0000313" key="2">
    <source>
        <dbReference type="Proteomes" id="UP000192758"/>
    </source>
</evidence>
<sequence>MFTNTFLIINFVKHIFCANHDGNPNVDPNVQKSRETELKLSELWPQVNQLKDSIREQLDKSKILPFNSSNFMAVFDIQARINEIKEDGPWSDFVKENSTVMRLEETLLSIFKSLKVNYYELFFDKYTEIKTDLKHDLITKRRELGHLKHEVDQTLTAMFNFMSLNNNNEKFLLFKGVKIYFYVQTTSLKNLLMKYLADY</sequence>